<sequence length="641" mass="71008">MKVSTGCDLRGPVSTFDVFDTVLTRRTALPVDIFMLLGAKLREEGVRVPSAGMFRALRVRAERWSRRMEPGGEVTLEDIHRMLGRLLGWSEEDRRRSVSLELSLEEEFLTATPHGRAAVNAARNEGRRVAFVSDMYLAPSFIRRILERENLILPGDLLAVSGEWKVTKGRGDMWPRLLAELEAAPHEILHRGDNRHGDVVSPGRAGLKAERLGTAEASRWEDWSRYHGPEDIRRFGGIAALCRTARAGMEEPDEFWTSLGAGVLGPLLAGFAFWILEQARRDAVRTIWFLSRDGLLPLEAARIFADADSPKLEYLCAGRRQLQLALSAETATGDLFEGSRLASLQLLGSRFALDERALHDLREEAGLPATGLLERLNAAARSRITEILAGPAWQARIAAARHQAGEPVRQYLGQMADQAAGRVAVADVGWRGSSQDLLNRLLPANAPLWGYYLGLTGSGPTPEHKAAWLYNRPEGEGDLALDRHQRLFEVLLGGAAGPLQGYERNSGKWEPVFAMAEAGEHAPGRERAQKAALAFVRLAADPLYRSWWTLEDLHGITTRNLLRLFEHPDATDALHFADWTVTTDEAHADSVALAKGYDVARIRTCLFQGEPWAWLWPAASLRNSSFIGGWLMRLAALLRGA</sequence>
<dbReference type="SUPFAM" id="SSF56784">
    <property type="entry name" value="HAD-like"/>
    <property type="match status" value="1"/>
</dbReference>
<dbReference type="KEGG" id="lamb:KBB96_15290"/>
<name>A0A975G7H8_9BACT</name>
<dbReference type="RefSeq" id="WP_211630340.1">
    <property type="nucleotide sequence ID" value="NZ_CP073100.1"/>
</dbReference>
<dbReference type="EMBL" id="CP073100">
    <property type="protein sequence ID" value="QUE50228.1"/>
    <property type="molecule type" value="Genomic_DNA"/>
</dbReference>
<evidence type="ECO:0008006" key="3">
    <source>
        <dbReference type="Google" id="ProtNLM"/>
    </source>
</evidence>
<evidence type="ECO:0000313" key="1">
    <source>
        <dbReference type="EMBL" id="QUE50228.1"/>
    </source>
</evidence>
<protein>
    <recommendedName>
        <fullName evidence="3">HAD family hydrolase</fullName>
    </recommendedName>
</protein>
<keyword evidence="2" id="KW-1185">Reference proteome</keyword>
<dbReference type="Gene3D" id="1.10.150.400">
    <property type="match status" value="1"/>
</dbReference>
<organism evidence="1 2">
    <name type="scientific">Luteolibacter ambystomatis</name>
    <dbReference type="NCBI Taxonomy" id="2824561"/>
    <lineage>
        <taxon>Bacteria</taxon>
        <taxon>Pseudomonadati</taxon>
        <taxon>Verrucomicrobiota</taxon>
        <taxon>Verrucomicrobiia</taxon>
        <taxon>Verrucomicrobiales</taxon>
        <taxon>Verrucomicrobiaceae</taxon>
        <taxon>Luteolibacter</taxon>
    </lineage>
</organism>
<evidence type="ECO:0000313" key="2">
    <source>
        <dbReference type="Proteomes" id="UP000676169"/>
    </source>
</evidence>
<dbReference type="InterPro" id="IPR036412">
    <property type="entry name" value="HAD-like_sf"/>
</dbReference>
<gene>
    <name evidence="1" type="ORF">KBB96_15290</name>
</gene>
<dbReference type="Gene3D" id="3.40.50.1000">
    <property type="entry name" value="HAD superfamily/HAD-like"/>
    <property type="match status" value="1"/>
</dbReference>
<dbReference type="AlphaFoldDB" id="A0A975G7H8"/>
<proteinExistence type="predicted"/>
<dbReference type="InterPro" id="IPR023214">
    <property type="entry name" value="HAD_sf"/>
</dbReference>
<dbReference type="Proteomes" id="UP000676169">
    <property type="component" value="Chromosome"/>
</dbReference>
<accession>A0A975G7H8</accession>
<dbReference type="CDD" id="cd01427">
    <property type="entry name" value="HAD_like"/>
    <property type="match status" value="1"/>
</dbReference>
<reference evidence="1" key="1">
    <citation type="submission" date="2021-04" db="EMBL/GenBank/DDBJ databases">
        <title>Luteolibacter sp. 32A isolated from the skin of an Anderson's salamander (Ambystoma andersonii).</title>
        <authorList>
            <person name="Spergser J."/>
            <person name="Busse H.-J."/>
        </authorList>
    </citation>
    <scope>NUCLEOTIDE SEQUENCE</scope>
    <source>
        <strain evidence="1">32A</strain>
    </source>
</reference>